<evidence type="ECO:0008006" key="4">
    <source>
        <dbReference type="Google" id="ProtNLM"/>
    </source>
</evidence>
<dbReference type="AlphaFoldDB" id="A0AAV5TDZ9"/>
<dbReference type="InterPro" id="IPR019429">
    <property type="entry name" value="7TM_GPCR_serpentine_rcpt_Sri"/>
</dbReference>
<reference evidence="2" key="1">
    <citation type="submission" date="2023-10" db="EMBL/GenBank/DDBJ databases">
        <title>Genome assembly of Pristionchus species.</title>
        <authorList>
            <person name="Yoshida K."/>
            <person name="Sommer R.J."/>
        </authorList>
    </citation>
    <scope>NUCLEOTIDE SEQUENCE</scope>
    <source>
        <strain evidence="2">RS0144</strain>
    </source>
</reference>
<evidence type="ECO:0000313" key="2">
    <source>
        <dbReference type="EMBL" id="GMS93490.1"/>
    </source>
</evidence>
<keyword evidence="1" id="KW-0812">Transmembrane</keyword>
<dbReference type="InterPro" id="IPR053220">
    <property type="entry name" value="Nematode_rcpt-like_serp_H"/>
</dbReference>
<feature type="non-terminal residue" evidence="2">
    <location>
        <position position="1"/>
    </location>
</feature>
<dbReference type="Pfam" id="PF10327">
    <property type="entry name" value="7TM_GPCR_Sri"/>
    <property type="match status" value="1"/>
</dbReference>
<gene>
    <name evidence="2" type="ORF">PENTCL1PPCAC_15665</name>
</gene>
<keyword evidence="1" id="KW-1133">Transmembrane helix</keyword>
<evidence type="ECO:0000256" key="1">
    <source>
        <dbReference type="SAM" id="Phobius"/>
    </source>
</evidence>
<keyword evidence="3" id="KW-1185">Reference proteome</keyword>
<dbReference type="Proteomes" id="UP001432027">
    <property type="component" value="Unassembled WGS sequence"/>
</dbReference>
<comment type="caution">
    <text evidence="2">The sequence shown here is derived from an EMBL/GenBank/DDBJ whole genome shotgun (WGS) entry which is preliminary data.</text>
</comment>
<proteinExistence type="predicted"/>
<dbReference type="EMBL" id="BTSX01000004">
    <property type="protein sequence ID" value="GMS93490.1"/>
    <property type="molecule type" value="Genomic_DNA"/>
</dbReference>
<organism evidence="2 3">
    <name type="scientific">Pristionchus entomophagus</name>
    <dbReference type="NCBI Taxonomy" id="358040"/>
    <lineage>
        <taxon>Eukaryota</taxon>
        <taxon>Metazoa</taxon>
        <taxon>Ecdysozoa</taxon>
        <taxon>Nematoda</taxon>
        <taxon>Chromadorea</taxon>
        <taxon>Rhabditida</taxon>
        <taxon>Rhabditina</taxon>
        <taxon>Diplogasteromorpha</taxon>
        <taxon>Diplogasteroidea</taxon>
        <taxon>Neodiplogasteridae</taxon>
        <taxon>Pristionchus</taxon>
    </lineage>
</organism>
<name>A0AAV5TDZ9_9BILA</name>
<feature type="transmembrane region" description="Helical" evidence="1">
    <location>
        <begin position="29"/>
        <end position="52"/>
    </location>
</feature>
<protein>
    <recommendedName>
        <fullName evidence="4">G protein-coupled receptor</fullName>
    </recommendedName>
</protein>
<accession>A0AAV5TDZ9</accession>
<feature type="transmembrane region" description="Helical" evidence="1">
    <location>
        <begin position="114"/>
        <end position="133"/>
    </location>
</feature>
<evidence type="ECO:0000313" key="3">
    <source>
        <dbReference type="Proteomes" id="UP001432027"/>
    </source>
</evidence>
<dbReference type="PANTHER" id="PTHR22941">
    <property type="entry name" value="SERPENTINE RECEPTOR"/>
    <property type="match status" value="1"/>
</dbReference>
<sequence>GVIFFIVDACVALLILTEKDKRSSDYRKYLLSLQVFSTLTDVLFNLCVPIVVADSRVIYNAGFIPNQFRTSTFLMVYVILFTEIGSAYFSCAYYRRNSILPQGHLFRWSGWRKYALLLAVRVYAVLSAAMVYYCTLRIDIPDEEIPASLNWVFTKSAHMVLRDNGYFYALLA</sequence>
<dbReference type="PANTHER" id="PTHR22941:SF26">
    <property type="entry name" value="SERPENTINE RECEPTOR, CLASS H"/>
    <property type="match status" value="1"/>
</dbReference>
<keyword evidence="1" id="KW-0472">Membrane</keyword>
<feature type="transmembrane region" description="Helical" evidence="1">
    <location>
        <begin position="72"/>
        <end position="94"/>
    </location>
</feature>
<feature type="non-terminal residue" evidence="2">
    <location>
        <position position="172"/>
    </location>
</feature>